<accession>A0ABX1SFA8</accession>
<feature type="transmembrane region" description="Helical" evidence="1">
    <location>
        <begin position="77"/>
        <end position="99"/>
    </location>
</feature>
<keyword evidence="1" id="KW-0812">Transmembrane</keyword>
<dbReference type="EMBL" id="JAAXLA010000042">
    <property type="protein sequence ID" value="NMH99795.1"/>
    <property type="molecule type" value="Genomic_DNA"/>
</dbReference>
<dbReference type="Proteomes" id="UP000820669">
    <property type="component" value="Unassembled WGS sequence"/>
</dbReference>
<evidence type="ECO:0000313" key="2">
    <source>
        <dbReference type="EMBL" id="NMH99795.1"/>
    </source>
</evidence>
<sequence length="146" mass="15086">MSTLSERLWQWPLRATAGVYIVDSGLNKWGADGEAAKQLHSWASATYPFLNKLDPQQFAKLLSAGEVMLGGMLLTPFVPAGVAGLGLLGFGAGLLGLYFKTPGMRRPGTPFPTQEGIPLAKDAWLVGMGAALVLGGSDGPGATGAA</sequence>
<keyword evidence="1" id="KW-1133">Transmembrane helix</keyword>
<keyword evidence="3" id="KW-1185">Reference proteome</keyword>
<reference evidence="2 3" key="1">
    <citation type="submission" date="2020-04" db="EMBL/GenBank/DDBJ databases">
        <authorList>
            <person name="Klaysubun C."/>
            <person name="Duangmal K."/>
            <person name="Lipun K."/>
        </authorList>
    </citation>
    <scope>NUCLEOTIDE SEQUENCE [LARGE SCALE GENOMIC DNA]</scope>
    <source>
        <strain evidence="2 3">K10HN5</strain>
    </source>
</reference>
<proteinExistence type="predicted"/>
<organism evidence="2 3">
    <name type="scientific">Pseudonocardia acidicola</name>
    <dbReference type="NCBI Taxonomy" id="2724939"/>
    <lineage>
        <taxon>Bacteria</taxon>
        <taxon>Bacillati</taxon>
        <taxon>Actinomycetota</taxon>
        <taxon>Actinomycetes</taxon>
        <taxon>Pseudonocardiales</taxon>
        <taxon>Pseudonocardiaceae</taxon>
        <taxon>Pseudonocardia</taxon>
    </lineage>
</organism>
<keyword evidence="1" id="KW-0472">Membrane</keyword>
<comment type="caution">
    <text evidence="2">The sequence shown here is derived from an EMBL/GenBank/DDBJ whole genome shotgun (WGS) entry which is preliminary data.</text>
</comment>
<evidence type="ECO:0000256" key="1">
    <source>
        <dbReference type="SAM" id="Phobius"/>
    </source>
</evidence>
<dbReference type="RefSeq" id="WP_169383272.1">
    <property type="nucleotide sequence ID" value="NZ_JAAXLA010000042.1"/>
</dbReference>
<gene>
    <name evidence="2" type="ORF">HF526_21105</name>
</gene>
<name>A0ABX1SFA8_9PSEU</name>
<protein>
    <recommendedName>
        <fullName evidence="4">DoxX-like protein</fullName>
    </recommendedName>
</protein>
<evidence type="ECO:0000313" key="3">
    <source>
        <dbReference type="Proteomes" id="UP000820669"/>
    </source>
</evidence>
<evidence type="ECO:0008006" key="4">
    <source>
        <dbReference type="Google" id="ProtNLM"/>
    </source>
</evidence>